<feature type="repeat" description="WD" evidence="8">
    <location>
        <begin position="732"/>
        <end position="765"/>
    </location>
</feature>
<evidence type="ECO:0000256" key="10">
    <source>
        <dbReference type="SAM" id="MobiDB-lite"/>
    </source>
</evidence>
<dbReference type="SMART" id="SM00320">
    <property type="entry name" value="WD40"/>
    <property type="match status" value="6"/>
</dbReference>
<dbReference type="AlphaFoldDB" id="A0A915ZWA3"/>
<evidence type="ECO:0000256" key="7">
    <source>
        <dbReference type="ARBA" id="ARBA00023306"/>
    </source>
</evidence>
<dbReference type="PANTHER" id="PTHR19918">
    <property type="entry name" value="CELL DIVISION CYCLE 20 CDC20 FIZZY -RELATED"/>
    <property type="match status" value="1"/>
</dbReference>
<evidence type="ECO:0000256" key="5">
    <source>
        <dbReference type="ARBA" id="ARBA00022737"/>
    </source>
</evidence>
<comment type="caution">
    <text evidence="12">The sequence shown here is derived from an EMBL/GenBank/DDBJ whole genome shotgun (WGS) entry which is preliminary data.</text>
</comment>
<name>A0A915ZWA3_9GLOM</name>
<dbReference type="GO" id="GO:0010997">
    <property type="term" value="F:anaphase-promoting complex binding"/>
    <property type="evidence" value="ECO:0007669"/>
    <property type="project" value="InterPro"/>
</dbReference>
<dbReference type="GO" id="GO:1905786">
    <property type="term" value="P:positive regulation of anaphase-promoting complex-dependent catabolic process"/>
    <property type="evidence" value="ECO:0007669"/>
    <property type="project" value="TreeGrafter"/>
</dbReference>
<dbReference type="CDD" id="cd00200">
    <property type="entry name" value="WD40"/>
    <property type="match status" value="1"/>
</dbReference>
<dbReference type="Pfam" id="PF24807">
    <property type="entry name" value="WD40_CDC20-Fz"/>
    <property type="match status" value="1"/>
</dbReference>
<evidence type="ECO:0000313" key="12">
    <source>
        <dbReference type="EMBL" id="CAB5393562.1"/>
    </source>
</evidence>
<gene>
    <name evidence="12" type="ORF">CHRIB12_LOCUS22906</name>
</gene>
<dbReference type="InterPro" id="IPR000717">
    <property type="entry name" value="PCI_dom"/>
</dbReference>
<sequence length="786" mass="89302">MSEVVLSSSARQRLEPYLLLSKSAKGGACVQLIKDALAAPGVYVFAELLEMPNVAELQNNEQHVSYHTLLRLFSYGTYKDYKENASTLPQLEATQLNKLKHLSIVSLSEESRTIPYDILLQYLDIPNVRELEDLIIEAIYQDVIKGKLDQKRKQLEIEYTMGRDLRPGQIDQMLEVLSAWSQTSEEILKVIDTKIVQVRDAAIENKKQKEEYEKEVERLRKEVKSNSKNVDHMEIMAGGAIDQYANMDYHDENTKGGRAGKRGPKSICKCDILTSVTIKVYCNCYSEYQRMSQHTGNHSDQAHQNSPGVRRSEQNSTTVSPVRTIINTTTQRTTYDRHIPQRTPDPVNDYRQLRIDDNTKKRKISVIEEDAQQEEDGRIYRAVLGKSMFPLKDTTDEIIRRINNSSPSKVQKTVLPYSTPTKRRSNAIDSPFRNSYSSSPLPFEAQMILTSPRKPLRYISKHPYKVLDAPDLQDDFYLNLVDWSSNNVLGVGLGTCVYLWSAATSRVIKLCDMASQGNHRNSAENVTSVSWMPTGSHIAVGTALGPVEIWDVQKSKRVRKMRGHTQRVGALAWNQYTVSSGSRDRLIYHRDVRVPNEFTTKLTGHRQEVCGLKWNPEGTQLASGSNDNKLLIWDNASDIPIYKFLHHTAAVKAIAWSPHSHGLLASGGGSQDKHIRFWSTSTGEALECYDTESQVCNLAWSRHSNELVSTHGYSQNQVILWQYPSMEQLAVLRGHTYRVLYLSVSPDGQNIVTGAGDETLRFWNIFNNGEKEKRRESVFDIRTQIR</sequence>
<evidence type="ECO:0000259" key="11">
    <source>
        <dbReference type="PROSITE" id="PS50250"/>
    </source>
</evidence>
<dbReference type="EMBL" id="CAGKOT010000083">
    <property type="protein sequence ID" value="CAB5393562.1"/>
    <property type="molecule type" value="Genomic_DNA"/>
</dbReference>
<comment type="pathway">
    <text evidence="1">Protein modification; protein ubiquitination.</text>
</comment>
<dbReference type="OrthoDB" id="10263272at2759"/>
<protein>
    <recommendedName>
        <fullName evidence="11">PCI domain-containing protein</fullName>
    </recommendedName>
</protein>
<keyword evidence="6" id="KW-0498">Mitosis</keyword>
<evidence type="ECO:0000256" key="2">
    <source>
        <dbReference type="ARBA" id="ARBA00006445"/>
    </source>
</evidence>
<dbReference type="FunFam" id="2.130.10.10:FF:000025">
    <property type="entry name" value="FIZZY-related 2 isoform 1"/>
    <property type="match status" value="1"/>
</dbReference>
<feature type="repeat" description="WD" evidence="8">
    <location>
        <begin position="519"/>
        <end position="560"/>
    </location>
</feature>
<organism evidence="12 13">
    <name type="scientific">Rhizophagus irregularis</name>
    <dbReference type="NCBI Taxonomy" id="588596"/>
    <lineage>
        <taxon>Eukaryota</taxon>
        <taxon>Fungi</taxon>
        <taxon>Fungi incertae sedis</taxon>
        <taxon>Mucoromycota</taxon>
        <taxon>Glomeromycotina</taxon>
        <taxon>Glomeromycetes</taxon>
        <taxon>Glomerales</taxon>
        <taxon>Glomeraceae</taxon>
        <taxon>Rhizophagus</taxon>
    </lineage>
</organism>
<dbReference type="SMART" id="SM00088">
    <property type="entry name" value="PINT"/>
    <property type="match status" value="1"/>
</dbReference>
<feature type="repeat" description="WD" evidence="8">
    <location>
        <begin position="602"/>
        <end position="634"/>
    </location>
</feature>
<reference evidence="12" key="1">
    <citation type="submission" date="2020-05" db="EMBL/GenBank/DDBJ databases">
        <authorList>
            <person name="Rincon C."/>
            <person name="Sanders R I."/>
            <person name="Robbins C."/>
            <person name="Chaturvedi A."/>
        </authorList>
    </citation>
    <scope>NUCLEOTIDE SEQUENCE</scope>
    <source>
        <strain evidence="12">CHB12</strain>
    </source>
</reference>
<dbReference type="PROSITE" id="PS50082">
    <property type="entry name" value="WD_REPEATS_2"/>
    <property type="match status" value="3"/>
</dbReference>
<dbReference type="InterPro" id="IPR056150">
    <property type="entry name" value="WD40_CDC20-Fz"/>
</dbReference>
<evidence type="ECO:0000256" key="3">
    <source>
        <dbReference type="ARBA" id="ARBA00022574"/>
    </source>
</evidence>
<dbReference type="Pfam" id="PF22061">
    <property type="entry name" value="CSN7_HB_subdom"/>
    <property type="match status" value="1"/>
</dbReference>
<keyword evidence="9" id="KW-0175">Coiled coil</keyword>
<evidence type="ECO:0000256" key="4">
    <source>
        <dbReference type="ARBA" id="ARBA00022618"/>
    </source>
</evidence>
<keyword evidence="3 8" id="KW-0853">WD repeat</keyword>
<feature type="coiled-coil region" evidence="9">
    <location>
        <begin position="195"/>
        <end position="229"/>
    </location>
</feature>
<keyword evidence="4" id="KW-0132">Cell division</keyword>
<evidence type="ECO:0000313" key="13">
    <source>
        <dbReference type="Proteomes" id="UP000684084"/>
    </source>
</evidence>
<evidence type="ECO:0000256" key="6">
    <source>
        <dbReference type="ARBA" id="ARBA00022776"/>
    </source>
</evidence>
<accession>A0A915ZWA3</accession>
<dbReference type="InterPro" id="IPR001680">
    <property type="entry name" value="WD40_rpt"/>
</dbReference>
<dbReference type="PROSITE" id="PS00678">
    <property type="entry name" value="WD_REPEATS_1"/>
    <property type="match status" value="1"/>
</dbReference>
<keyword evidence="5" id="KW-0677">Repeat</keyword>
<dbReference type="GO" id="GO:0031145">
    <property type="term" value="P:anaphase-promoting complex-dependent catabolic process"/>
    <property type="evidence" value="ECO:0007669"/>
    <property type="project" value="TreeGrafter"/>
</dbReference>
<comment type="similarity">
    <text evidence="2">Belongs to the WD repeat CDC20/Fizzy family.</text>
</comment>
<keyword evidence="7" id="KW-0131">Cell cycle</keyword>
<dbReference type="PANTHER" id="PTHR19918:SF1">
    <property type="entry name" value="FIZZY-RELATED PROTEIN HOMOLOG"/>
    <property type="match status" value="1"/>
</dbReference>
<dbReference type="InterPro" id="IPR033010">
    <property type="entry name" value="Cdc20/Fizzy"/>
</dbReference>
<dbReference type="Proteomes" id="UP000684084">
    <property type="component" value="Unassembled WGS sequence"/>
</dbReference>
<dbReference type="PROSITE" id="PS50294">
    <property type="entry name" value="WD_REPEATS_REGION"/>
    <property type="match status" value="2"/>
</dbReference>
<evidence type="ECO:0000256" key="9">
    <source>
        <dbReference type="SAM" id="Coils"/>
    </source>
</evidence>
<dbReference type="Pfam" id="PF01399">
    <property type="entry name" value="PCI"/>
    <property type="match status" value="1"/>
</dbReference>
<dbReference type="VEuPathDB" id="FungiDB:RhiirFUN_022759"/>
<evidence type="ECO:0000256" key="1">
    <source>
        <dbReference type="ARBA" id="ARBA00004906"/>
    </source>
</evidence>
<dbReference type="VEuPathDB" id="FungiDB:RhiirFUN_022760"/>
<dbReference type="InterPro" id="IPR019775">
    <property type="entry name" value="WD40_repeat_CS"/>
</dbReference>
<feature type="region of interest" description="Disordered" evidence="10">
    <location>
        <begin position="295"/>
        <end position="331"/>
    </location>
</feature>
<dbReference type="PROSITE" id="PS50250">
    <property type="entry name" value="PCI"/>
    <property type="match status" value="1"/>
</dbReference>
<evidence type="ECO:0000256" key="8">
    <source>
        <dbReference type="PROSITE-ProRule" id="PRU00221"/>
    </source>
</evidence>
<feature type="domain" description="PCI" evidence="11">
    <location>
        <begin position="1"/>
        <end position="162"/>
    </location>
</feature>
<proteinExistence type="inferred from homology"/>
<dbReference type="GO" id="GO:0005680">
    <property type="term" value="C:anaphase-promoting complex"/>
    <property type="evidence" value="ECO:0007669"/>
    <property type="project" value="TreeGrafter"/>
</dbReference>
<dbReference type="GO" id="GO:0051301">
    <property type="term" value="P:cell division"/>
    <property type="evidence" value="ECO:0007669"/>
    <property type="project" value="UniProtKB-KW"/>
</dbReference>
<feature type="compositionally biased region" description="Polar residues" evidence="10">
    <location>
        <begin position="295"/>
        <end position="307"/>
    </location>
</feature>
<dbReference type="GO" id="GO:1990757">
    <property type="term" value="F:ubiquitin ligase activator activity"/>
    <property type="evidence" value="ECO:0007669"/>
    <property type="project" value="TreeGrafter"/>
</dbReference>